<dbReference type="EMBL" id="AP027142">
    <property type="protein sequence ID" value="BDV34597.1"/>
    <property type="molecule type" value="Genomic_DNA"/>
</dbReference>
<dbReference type="SUPFAM" id="SSF57938">
    <property type="entry name" value="DnaJ/Hsp40 cysteine-rich domain"/>
    <property type="match status" value="1"/>
</dbReference>
<keyword evidence="3" id="KW-1185">Reference proteome</keyword>
<feature type="region of interest" description="Disordered" evidence="1">
    <location>
        <begin position="1"/>
        <end position="44"/>
    </location>
</feature>
<dbReference type="InterPro" id="IPR036410">
    <property type="entry name" value="HSP_DnaJ_Cys-rich_dom_sf"/>
</dbReference>
<protein>
    <recommendedName>
        <fullName evidence="4">Molecular chaperone DnaJ</fullName>
    </recommendedName>
</protein>
<dbReference type="Gene3D" id="2.10.230.10">
    <property type="entry name" value="Heat shock protein DnaJ, cysteine-rich domain"/>
    <property type="match status" value="1"/>
</dbReference>
<reference evidence="2 3" key="1">
    <citation type="journal article" date="2023" name="Int. J. Syst. Evol. Microbiol.">
        <title>Methylocystis iwaonis sp. nov., a type II methane-oxidizing bacterium from surface soil of a rice paddy field in Japan, and emended description of the genus Methylocystis (ex Whittenbury et al. 1970) Bowman et al. 1993.</title>
        <authorList>
            <person name="Kaise H."/>
            <person name="Sawadogo J.B."/>
            <person name="Alam M.S."/>
            <person name="Ueno C."/>
            <person name="Dianou D."/>
            <person name="Shinjo R."/>
            <person name="Asakawa S."/>
        </authorList>
    </citation>
    <scope>NUCLEOTIDE SEQUENCE [LARGE SCALE GENOMIC DNA]</scope>
    <source>
        <strain evidence="2 3">SS37A-Re</strain>
    </source>
</reference>
<evidence type="ECO:0000256" key="1">
    <source>
        <dbReference type="SAM" id="MobiDB-lite"/>
    </source>
</evidence>
<sequence length="66" mass="6731">MQPKPPSRQRTPEDDPAPGAPGTGEDVCPECHGSGKKTDPETGAQLDEICARCDGTGRIVEGIGGG</sequence>
<evidence type="ECO:0000313" key="3">
    <source>
        <dbReference type="Proteomes" id="UP001317629"/>
    </source>
</evidence>
<evidence type="ECO:0000313" key="2">
    <source>
        <dbReference type="EMBL" id="BDV34597.1"/>
    </source>
</evidence>
<organism evidence="2 3">
    <name type="scientific">Methylocystis iwaonis</name>
    <dbReference type="NCBI Taxonomy" id="2885079"/>
    <lineage>
        <taxon>Bacteria</taxon>
        <taxon>Pseudomonadati</taxon>
        <taxon>Pseudomonadota</taxon>
        <taxon>Alphaproteobacteria</taxon>
        <taxon>Hyphomicrobiales</taxon>
        <taxon>Methylocystaceae</taxon>
        <taxon>Methylocystis</taxon>
    </lineage>
</organism>
<accession>A0ABN6VI44</accession>
<name>A0ABN6VI44_9HYPH</name>
<evidence type="ECO:0008006" key="4">
    <source>
        <dbReference type="Google" id="ProtNLM"/>
    </source>
</evidence>
<proteinExistence type="predicted"/>
<dbReference type="Proteomes" id="UP001317629">
    <property type="component" value="Chromosome"/>
</dbReference>
<gene>
    <name evidence="2" type="ORF">SS37A_21260</name>
</gene>